<dbReference type="OrthoDB" id="6372761at2759"/>
<dbReference type="PANTHER" id="PTHR33064:SF37">
    <property type="entry name" value="RIBONUCLEASE H"/>
    <property type="match status" value="1"/>
</dbReference>
<name>A0A225UKA7_9STRA</name>
<dbReference type="InterPro" id="IPR043502">
    <property type="entry name" value="DNA/RNA_pol_sf"/>
</dbReference>
<gene>
    <name evidence="1" type="ORF">PHMEG_00037205</name>
</gene>
<keyword evidence="1" id="KW-0548">Nucleotidyltransferase</keyword>
<evidence type="ECO:0000313" key="1">
    <source>
        <dbReference type="EMBL" id="OWY93413.1"/>
    </source>
</evidence>
<dbReference type="AlphaFoldDB" id="A0A225UKA7"/>
<sequence>MQSFLGSLNYYSQFIEDYAIYASVLYELRELEFVAMSKEATQARIQQVLEVDDADQGSQRDRGGNHRKALDLEAPDPIEVDPLVVYASDWAISGALMQEYDRIYYPVTFASCTLKSNELNYHLLIISLADRTRLSAW</sequence>
<reference evidence="2" key="1">
    <citation type="submission" date="2017-03" db="EMBL/GenBank/DDBJ databases">
        <title>Phytopthora megakarya and P. palmivora, two closely related causual agents of cacao black pod achieved similar genome size and gene model numbers by different mechanisms.</title>
        <authorList>
            <person name="Ali S."/>
            <person name="Shao J."/>
            <person name="Larry D.J."/>
            <person name="Kronmiller B."/>
            <person name="Shen D."/>
            <person name="Strem M.D."/>
            <person name="Melnick R.L."/>
            <person name="Guiltinan M.J."/>
            <person name="Tyler B.M."/>
            <person name="Meinhardt L.W."/>
            <person name="Bailey B.A."/>
        </authorList>
    </citation>
    <scope>NUCLEOTIDE SEQUENCE [LARGE SCALE GENOMIC DNA]</scope>
    <source>
        <strain evidence="2">zdho120</strain>
    </source>
</reference>
<accession>A0A225UKA7</accession>
<keyword evidence="2" id="KW-1185">Reference proteome</keyword>
<dbReference type="Gene3D" id="3.30.70.270">
    <property type="match status" value="1"/>
</dbReference>
<dbReference type="EMBL" id="NBNE01016138">
    <property type="protein sequence ID" value="OWY93413.1"/>
    <property type="molecule type" value="Genomic_DNA"/>
</dbReference>
<proteinExistence type="predicted"/>
<dbReference type="Proteomes" id="UP000198211">
    <property type="component" value="Unassembled WGS sequence"/>
</dbReference>
<comment type="caution">
    <text evidence="1">The sequence shown here is derived from an EMBL/GenBank/DDBJ whole genome shotgun (WGS) entry which is preliminary data.</text>
</comment>
<dbReference type="PANTHER" id="PTHR33064">
    <property type="entry name" value="POL PROTEIN"/>
    <property type="match status" value="1"/>
</dbReference>
<dbReference type="GO" id="GO:0003964">
    <property type="term" value="F:RNA-directed DNA polymerase activity"/>
    <property type="evidence" value="ECO:0007669"/>
    <property type="project" value="UniProtKB-KW"/>
</dbReference>
<keyword evidence="1" id="KW-0808">Transferase</keyword>
<dbReference type="InterPro" id="IPR043128">
    <property type="entry name" value="Rev_trsase/Diguanyl_cyclase"/>
</dbReference>
<organism evidence="1 2">
    <name type="scientific">Phytophthora megakarya</name>
    <dbReference type="NCBI Taxonomy" id="4795"/>
    <lineage>
        <taxon>Eukaryota</taxon>
        <taxon>Sar</taxon>
        <taxon>Stramenopiles</taxon>
        <taxon>Oomycota</taxon>
        <taxon>Peronosporomycetes</taxon>
        <taxon>Peronosporales</taxon>
        <taxon>Peronosporaceae</taxon>
        <taxon>Phytophthora</taxon>
    </lineage>
</organism>
<dbReference type="InterPro" id="IPR051320">
    <property type="entry name" value="Viral_Replic_Matur_Polypro"/>
</dbReference>
<evidence type="ECO:0000313" key="2">
    <source>
        <dbReference type="Proteomes" id="UP000198211"/>
    </source>
</evidence>
<keyword evidence="1" id="KW-0695">RNA-directed DNA polymerase</keyword>
<dbReference type="SUPFAM" id="SSF56672">
    <property type="entry name" value="DNA/RNA polymerases"/>
    <property type="match status" value="1"/>
</dbReference>
<protein>
    <submittedName>
        <fullName evidence="1">Reverse transcriptase</fullName>
    </submittedName>
</protein>